<evidence type="ECO:0008006" key="3">
    <source>
        <dbReference type="Google" id="ProtNLM"/>
    </source>
</evidence>
<reference evidence="1 2" key="1">
    <citation type="submission" date="2022-03" db="EMBL/GenBank/DDBJ databases">
        <authorList>
            <person name="Macdonald S."/>
            <person name="Ahmed S."/>
            <person name="Newling K."/>
        </authorList>
    </citation>
    <scope>NUCLEOTIDE SEQUENCE [LARGE SCALE GENOMIC DNA]</scope>
</reference>
<dbReference type="Proteomes" id="UP001642260">
    <property type="component" value="Unassembled WGS sequence"/>
</dbReference>
<organism evidence="1 2">
    <name type="scientific">Eruca vesicaria subsp. sativa</name>
    <name type="common">Garden rocket</name>
    <name type="synonym">Eruca sativa</name>
    <dbReference type="NCBI Taxonomy" id="29727"/>
    <lineage>
        <taxon>Eukaryota</taxon>
        <taxon>Viridiplantae</taxon>
        <taxon>Streptophyta</taxon>
        <taxon>Embryophyta</taxon>
        <taxon>Tracheophyta</taxon>
        <taxon>Spermatophyta</taxon>
        <taxon>Magnoliopsida</taxon>
        <taxon>eudicotyledons</taxon>
        <taxon>Gunneridae</taxon>
        <taxon>Pentapetalae</taxon>
        <taxon>rosids</taxon>
        <taxon>malvids</taxon>
        <taxon>Brassicales</taxon>
        <taxon>Brassicaceae</taxon>
        <taxon>Brassiceae</taxon>
        <taxon>Eruca</taxon>
    </lineage>
</organism>
<evidence type="ECO:0000313" key="1">
    <source>
        <dbReference type="EMBL" id="CAH8369736.1"/>
    </source>
</evidence>
<sequence>MGFVCFPFVYSRSSGSSDVTFCLHYDILNGVCKRQVCADSAAASLVKLSTVVSPVKVSTVASSVKVYTVVSMMKLSVAVSPVKLSVSVSPVKLFCPCLSEEALHWGMILYN</sequence>
<dbReference type="EMBL" id="CAKOAT010420710">
    <property type="protein sequence ID" value="CAH8369736.1"/>
    <property type="molecule type" value="Genomic_DNA"/>
</dbReference>
<comment type="caution">
    <text evidence="1">The sequence shown here is derived from an EMBL/GenBank/DDBJ whole genome shotgun (WGS) entry which is preliminary data.</text>
</comment>
<gene>
    <name evidence="1" type="ORF">ERUC_LOCUS31205</name>
</gene>
<name>A0ABC8L486_ERUVS</name>
<evidence type="ECO:0000313" key="2">
    <source>
        <dbReference type="Proteomes" id="UP001642260"/>
    </source>
</evidence>
<proteinExistence type="predicted"/>
<accession>A0ABC8L486</accession>
<keyword evidence="2" id="KW-1185">Reference proteome</keyword>
<protein>
    <recommendedName>
        <fullName evidence="3">Secreted protein</fullName>
    </recommendedName>
</protein>
<dbReference type="AlphaFoldDB" id="A0ABC8L486"/>